<accession>A0A7S1ERW2</accession>
<reference evidence="1" key="1">
    <citation type="submission" date="2021-01" db="EMBL/GenBank/DDBJ databases">
        <authorList>
            <person name="Corre E."/>
            <person name="Pelletier E."/>
            <person name="Niang G."/>
            <person name="Scheremetjew M."/>
            <person name="Finn R."/>
            <person name="Kale V."/>
            <person name="Holt S."/>
            <person name="Cochrane G."/>
            <person name="Meng A."/>
            <person name="Brown T."/>
            <person name="Cohen L."/>
        </authorList>
    </citation>
    <scope>NUCLEOTIDE SEQUENCE</scope>
    <source>
        <strain evidence="1">CCMP3278</strain>
    </source>
</reference>
<protein>
    <submittedName>
        <fullName evidence="1">Uncharacterized protein</fullName>
    </submittedName>
</protein>
<dbReference type="EMBL" id="HBFP01006296">
    <property type="protein sequence ID" value="CAD8820104.1"/>
    <property type="molecule type" value="Transcribed_RNA"/>
</dbReference>
<gene>
    <name evidence="1" type="ORF">TOLI1172_LOCUS4493</name>
</gene>
<name>A0A7S1ERW2_9RHOD</name>
<evidence type="ECO:0000313" key="1">
    <source>
        <dbReference type="EMBL" id="CAD8820104.1"/>
    </source>
</evidence>
<dbReference type="AlphaFoldDB" id="A0A7S1ERW2"/>
<proteinExistence type="predicted"/>
<sequence length="276" mass="31628">MESVVEERFKDNVNHAVSEVRDVLHREVYRLENGTQLLFCFRSAVENVSLALSKQKLELEEQCEDLISYKNREDLYKGEVSVSLKILILMCFVQMQQCAQNQLHSMLKVSWNALVKRVSSTLCAKFERELRSNFMCPFLNPNMRGASKITQRLSKKYAQEFKRMVEVEKVKTCLGSNGESDFEFRVDDSELMEKIDEFSALLMVRSGEICRQMKPKLLTLQADAMKGPWWKKPVHKKLVGVLAKIAFSVIAGLLKSRASSENDHSIALIQDGPPLM</sequence>
<organism evidence="1">
    <name type="scientific">Timspurckia oligopyrenoides</name>
    <dbReference type="NCBI Taxonomy" id="708627"/>
    <lineage>
        <taxon>Eukaryota</taxon>
        <taxon>Rhodophyta</taxon>
        <taxon>Bangiophyceae</taxon>
        <taxon>Porphyridiales</taxon>
        <taxon>Porphyridiaceae</taxon>
        <taxon>Timspurckia</taxon>
    </lineage>
</organism>